<evidence type="ECO:0000313" key="5">
    <source>
        <dbReference type="EMBL" id="BDE07701.1"/>
    </source>
</evidence>
<sequence length="339" mass="36726">MPFRTTIAGSLPKPAWLAEPERIFPTWRLDGPELAEAQRDATRIAVCEQLRAGIDTVTDGEQTRKHFVHGFAERLGGVDPAKRQKRGIRADRYEAVCPTVTGEVRRVAPVHVEEVRFARTLTGGTLKITIPGPMTLVDTVVDEAYGSRRELAFAFARAIRAEIVDLIAAGVDVVQLDEPAFNVYFDEVAAWGIDALDTALGAATCTTAVHVCYGYGIPANVAWKANLGERWDQYAHVLPLLARSSVDQISIELAGSHVPPETLELAGDKTLAIGVIDVATERIETPDDVANTIALARRYLPDERIVCSTNCGMAPMAREVAYAKLRSLAEGALLASVGL</sequence>
<dbReference type="Gene3D" id="3.20.20.210">
    <property type="match status" value="1"/>
</dbReference>
<dbReference type="GO" id="GO:0008270">
    <property type="term" value="F:zinc ion binding"/>
    <property type="evidence" value="ECO:0007669"/>
    <property type="project" value="InterPro"/>
</dbReference>
<evidence type="ECO:0000313" key="6">
    <source>
        <dbReference type="Proteomes" id="UP001317532"/>
    </source>
</evidence>
<dbReference type="NCBIfam" id="NF006589">
    <property type="entry name" value="PRK09121.1"/>
    <property type="match status" value="1"/>
</dbReference>
<dbReference type="PANTHER" id="PTHR30519">
    <property type="entry name" value="5-METHYLTETRAHYDROPTEROYLTRIGLUTAMATE--HOMOCYSTEINE METHYLTRANSFERASE"/>
    <property type="match status" value="1"/>
</dbReference>
<dbReference type="RefSeq" id="WP_317995277.1">
    <property type="nucleotide sequence ID" value="NZ_AP025523.1"/>
</dbReference>
<dbReference type="AlphaFoldDB" id="A0AAN1XZM4"/>
<evidence type="ECO:0000256" key="1">
    <source>
        <dbReference type="ARBA" id="ARBA00001947"/>
    </source>
</evidence>
<organism evidence="5 6">
    <name type="scientific">Vulcanimicrobium alpinum</name>
    <dbReference type="NCBI Taxonomy" id="3016050"/>
    <lineage>
        <taxon>Bacteria</taxon>
        <taxon>Bacillati</taxon>
        <taxon>Vulcanimicrobiota</taxon>
        <taxon>Vulcanimicrobiia</taxon>
        <taxon>Vulcanimicrobiales</taxon>
        <taxon>Vulcanimicrobiaceae</taxon>
        <taxon>Vulcanimicrobium</taxon>
    </lineage>
</organism>
<dbReference type="KEGG" id="vab:WPS_29770"/>
<keyword evidence="5" id="KW-0808">Transferase</keyword>
<dbReference type="SUPFAM" id="SSF51726">
    <property type="entry name" value="UROD/MetE-like"/>
    <property type="match status" value="1"/>
</dbReference>
<dbReference type="GO" id="GO:0003871">
    <property type="term" value="F:5-methyltetrahydropteroyltriglutamate-homocysteine S-methyltransferase activity"/>
    <property type="evidence" value="ECO:0007669"/>
    <property type="project" value="InterPro"/>
</dbReference>
<keyword evidence="3" id="KW-0862">Zinc</keyword>
<dbReference type="EMBL" id="AP025523">
    <property type="protein sequence ID" value="BDE07701.1"/>
    <property type="molecule type" value="Genomic_DNA"/>
</dbReference>
<evidence type="ECO:0000259" key="4">
    <source>
        <dbReference type="Pfam" id="PF01717"/>
    </source>
</evidence>
<accession>A0AAN1XZM4</accession>
<evidence type="ECO:0000256" key="2">
    <source>
        <dbReference type="ARBA" id="ARBA00022723"/>
    </source>
</evidence>
<feature type="domain" description="Cobalamin-independent methionine synthase MetE C-terminal/archaeal" evidence="4">
    <location>
        <begin position="3"/>
        <end position="330"/>
    </location>
</feature>
<dbReference type="CDD" id="cd03311">
    <property type="entry name" value="CIMS_C_terminal_like"/>
    <property type="match status" value="1"/>
</dbReference>
<comment type="cofactor">
    <cofactor evidence="1">
        <name>Zn(2+)</name>
        <dbReference type="ChEBI" id="CHEBI:29105"/>
    </cofactor>
</comment>
<dbReference type="Proteomes" id="UP001317532">
    <property type="component" value="Chromosome"/>
</dbReference>
<name>A0AAN1XZM4_UNVUL</name>
<keyword evidence="5" id="KW-0489">Methyltransferase</keyword>
<proteinExistence type="predicted"/>
<dbReference type="GO" id="GO:0009086">
    <property type="term" value="P:methionine biosynthetic process"/>
    <property type="evidence" value="ECO:0007669"/>
    <property type="project" value="InterPro"/>
</dbReference>
<protein>
    <submittedName>
        <fullName evidence="5">5-methyltetrahydropteroyltriglutamate--homocysteine methyltransferase</fullName>
    </submittedName>
</protein>
<keyword evidence="2" id="KW-0479">Metal-binding</keyword>
<evidence type="ECO:0000256" key="3">
    <source>
        <dbReference type="ARBA" id="ARBA00022833"/>
    </source>
</evidence>
<dbReference type="Pfam" id="PF01717">
    <property type="entry name" value="Meth_synt_2"/>
    <property type="match status" value="1"/>
</dbReference>
<dbReference type="InterPro" id="IPR038071">
    <property type="entry name" value="UROD/MetE-like_sf"/>
</dbReference>
<dbReference type="GO" id="GO:0032259">
    <property type="term" value="P:methylation"/>
    <property type="evidence" value="ECO:0007669"/>
    <property type="project" value="UniProtKB-KW"/>
</dbReference>
<dbReference type="InterPro" id="IPR002629">
    <property type="entry name" value="Met_Synth_C/arc"/>
</dbReference>
<reference evidence="5 6" key="1">
    <citation type="journal article" date="2022" name="ISME Commun">
        <title>Vulcanimicrobium alpinus gen. nov. sp. nov., the first cultivated representative of the candidate phylum 'Eremiobacterota', is a metabolically versatile aerobic anoxygenic phototroph.</title>
        <authorList>
            <person name="Yabe S."/>
            <person name="Muto K."/>
            <person name="Abe K."/>
            <person name="Yokota A."/>
            <person name="Staudigel H."/>
            <person name="Tebo B.M."/>
        </authorList>
    </citation>
    <scope>NUCLEOTIDE SEQUENCE [LARGE SCALE GENOMIC DNA]</scope>
    <source>
        <strain evidence="5 6">WC8-2</strain>
    </source>
</reference>
<keyword evidence="6" id="KW-1185">Reference proteome</keyword>
<gene>
    <name evidence="5" type="ORF">WPS_29770</name>
</gene>